<sequence length="213" mass="21321">MTVGAEQFPADEFVAEQPTGLLSRAELLGDVRSVLRTVIIVVAGGLLLGVLWALVAPGQETVTTASGATAGLAAESDHVFDATAVFFLLASAYGVVVGALAWRVRSRRGPVMLVGIALASTAAAWVAARIGTLLAGPLTDRNPVGVLLDRAEASASGTPGPPIPATLTTVPAAIGSFWTVVGAGVGAVLAYLLCAIALGTDDLGRADAPAPEA</sequence>
<proteinExistence type="predicted"/>
<accession>A0ABS8PHF4</accession>
<feature type="transmembrane region" description="Helical" evidence="1">
    <location>
        <begin position="177"/>
        <end position="198"/>
    </location>
</feature>
<name>A0ABS8PHF4_9PSEU</name>
<keyword evidence="1" id="KW-0472">Membrane</keyword>
<gene>
    <name evidence="2" type="ORF">LQ327_23875</name>
</gene>
<keyword evidence="1" id="KW-1133">Transmembrane helix</keyword>
<evidence type="ECO:0000313" key="3">
    <source>
        <dbReference type="Proteomes" id="UP001199469"/>
    </source>
</evidence>
<dbReference type="Pfam" id="PF10821">
    <property type="entry name" value="DUF2567"/>
    <property type="match status" value="1"/>
</dbReference>
<protein>
    <submittedName>
        <fullName evidence="2">DUF2567 domain-containing protein</fullName>
    </submittedName>
</protein>
<dbReference type="RefSeq" id="WP_230738283.1">
    <property type="nucleotide sequence ID" value="NZ_JAJNDB010000006.1"/>
</dbReference>
<feature type="transmembrane region" description="Helical" evidence="1">
    <location>
        <begin position="34"/>
        <end position="55"/>
    </location>
</feature>
<organism evidence="2 3">
    <name type="scientific">Actinomycetospora endophytica</name>
    <dbReference type="NCBI Taxonomy" id="2291215"/>
    <lineage>
        <taxon>Bacteria</taxon>
        <taxon>Bacillati</taxon>
        <taxon>Actinomycetota</taxon>
        <taxon>Actinomycetes</taxon>
        <taxon>Pseudonocardiales</taxon>
        <taxon>Pseudonocardiaceae</taxon>
        <taxon>Actinomycetospora</taxon>
    </lineage>
</organism>
<evidence type="ECO:0000313" key="2">
    <source>
        <dbReference type="EMBL" id="MCD2196419.1"/>
    </source>
</evidence>
<dbReference type="Proteomes" id="UP001199469">
    <property type="component" value="Unassembled WGS sequence"/>
</dbReference>
<dbReference type="InterPro" id="IPR021213">
    <property type="entry name" value="DUF2567"/>
</dbReference>
<comment type="caution">
    <text evidence="2">The sequence shown here is derived from an EMBL/GenBank/DDBJ whole genome shotgun (WGS) entry which is preliminary data.</text>
</comment>
<keyword evidence="3" id="KW-1185">Reference proteome</keyword>
<feature type="transmembrane region" description="Helical" evidence="1">
    <location>
        <begin position="82"/>
        <end position="102"/>
    </location>
</feature>
<evidence type="ECO:0000256" key="1">
    <source>
        <dbReference type="SAM" id="Phobius"/>
    </source>
</evidence>
<keyword evidence="1" id="KW-0812">Transmembrane</keyword>
<feature type="transmembrane region" description="Helical" evidence="1">
    <location>
        <begin position="109"/>
        <end position="128"/>
    </location>
</feature>
<reference evidence="2 3" key="1">
    <citation type="submission" date="2021-11" db="EMBL/GenBank/DDBJ databases">
        <title>Draft genome sequence of Actinomycetospora sp. SF1 isolated from the rhizosphere soil.</title>
        <authorList>
            <person name="Duangmal K."/>
            <person name="Chantavorakit T."/>
        </authorList>
    </citation>
    <scope>NUCLEOTIDE SEQUENCE [LARGE SCALE GENOMIC DNA]</scope>
    <source>
        <strain evidence="2 3">TBRC 5722</strain>
    </source>
</reference>
<dbReference type="EMBL" id="JAJNDB010000006">
    <property type="protein sequence ID" value="MCD2196419.1"/>
    <property type="molecule type" value="Genomic_DNA"/>
</dbReference>